<reference evidence="2 3" key="1">
    <citation type="journal article" date="2015" name="G3 (Bethesda)">
        <title>Insights into Ongoing Evolution of the Hexachlorocyclohexane Catabolic Pathway from Comparative Genomics of Ten Sphingomonadaceae Strains.</title>
        <authorList>
            <person name="Pearce S.L."/>
            <person name="Oakeshott J.G."/>
            <person name="Pandey G."/>
        </authorList>
    </citation>
    <scope>NUCLEOTIDE SEQUENCE [LARGE SCALE GENOMIC DNA]</scope>
    <source>
        <strain evidence="2 3">LL02</strain>
    </source>
</reference>
<evidence type="ECO:0000256" key="1">
    <source>
        <dbReference type="ARBA" id="ARBA00022679"/>
    </source>
</evidence>
<dbReference type="GO" id="GO:0009103">
    <property type="term" value="P:lipopolysaccharide biosynthetic process"/>
    <property type="evidence" value="ECO:0007669"/>
    <property type="project" value="TreeGrafter"/>
</dbReference>
<accession>A0A0J8AKC0</accession>
<protein>
    <submittedName>
        <fullName evidence="2">Mannosyltransferase</fullName>
    </submittedName>
</protein>
<name>A0A0J8AKC0_9SPHN</name>
<dbReference type="PATRIC" id="fig|1114963.3.peg.2588"/>
<dbReference type="Pfam" id="PF13692">
    <property type="entry name" value="Glyco_trans_1_4"/>
    <property type="match status" value="1"/>
</dbReference>
<evidence type="ECO:0000313" key="2">
    <source>
        <dbReference type="EMBL" id="KMS55095.1"/>
    </source>
</evidence>
<proteinExistence type="predicted"/>
<comment type="caution">
    <text evidence="2">The sequence shown here is derived from an EMBL/GenBank/DDBJ whole genome shotgun (WGS) entry which is preliminary data.</text>
</comment>
<dbReference type="EMBL" id="JACU01000005">
    <property type="protein sequence ID" value="KMS55095.1"/>
    <property type="molecule type" value="Genomic_DNA"/>
</dbReference>
<dbReference type="CDD" id="cd03809">
    <property type="entry name" value="GT4_MtfB-like"/>
    <property type="match status" value="1"/>
</dbReference>
<dbReference type="Gene3D" id="3.40.50.2000">
    <property type="entry name" value="Glycogen Phosphorylase B"/>
    <property type="match status" value="2"/>
</dbReference>
<keyword evidence="3" id="KW-1185">Reference proteome</keyword>
<dbReference type="SUPFAM" id="SSF53756">
    <property type="entry name" value="UDP-Glycosyltransferase/glycogen phosphorylase"/>
    <property type="match status" value="1"/>
</dbReference>
<gene>
    <name evidence="2" type="ORF">V474_18755</name>
</gene>
<dbReference type="Proteomes" id="UP000052268">
    <property type="component" value="Unassembled WGS sequence"/>
</dbReference>
<sequence length="369" mass="39644">MLPVYINGKFYSGGLNGVHRVADRLVREIDARLGLESGGAIPPVTLLLPARHDGDWRPQLQNIEVRTLDEAPSQGWEQRRLPALAADGVLVNLANLAPLRHRRKITLIHDAQFLFPDSSYPLRQRLGYRLLTPRMARSSTAVLTVSDYSRRMLDVMGVSSAARTGVLYNGVDHVLEAEPDERALAELGLSPRGYTLMFGSAKAYKNNAVVFAAYAQGALAAVPLVVVGTTRAALAAQGLTAPEGAIFAGKCDDARLRALYAQARCLLCPSRTEGFGLPPLEAMLCGTPAVVAPAGALPEVCRDAALYADVDDPASWAHAITALDPASSLFARKVEEGRARALQFTWARAGGELLDTIMSLSEQPLRQAA</sequence>
<organism evidence="2 3">
    <name type="scientific">Novosphingobium barchaimii LL02</name>
    <dbReference type="NCBI Taxonomy" id="1114963"/>
    <lineage>
        <taxon>Bacteria</taxon>
        <taxon>Pseudomonadati</taxon>
        <taxon>Pseudomonadota</taxon>
        <taxon>Alphaproteobacteria</taxon>
        <taxon>Sphingomonadales</taxon>
        <taxon>Sphingomonadaceae</taxon>
        <taxon>Novosphingobium</taxon>
    </lineage>
</organism>
<keyword evidence="2" id="KW-0328">Glycosyltransferase</keyword>
<keyword evidence="1 2" id="KW-0808">Transferase</keyword>
<evidence type="ECO:0000313" key="3">
    <source>
        <dbReference type="Proteomes" id="UP000052268"/>
    </source>
</evidence>
<dbReference type="PANTHER" id="PTHR46401">
    <property type="entry name" value="GLYCOSYLTRANSFERASE WBBK-RELATED"/>
    <property type="match status" value="1"/>
</dbReference>
<dbReference type="PANTHER" id="PTHR46401:SF2">
    <property type="entry name" value="GLYCOSYLTRANSFERASE WBBK-RELATED"/>
    <property type="match status" value="1"/>
</dbReference>
<dbReference type="GO" id="GO:0016757">
    <property type="term" value="F:glycosyltransferase activity"/>
    <property type="evidence" value="ECO:0007669"/>
    <property type="project" value="UniProtKB-KW"/>
</dbReference>
<dbReference type="AlphaFoldDB" id="A0A0J8AKC0"/>